<dbReference type="InterPro" id="IPR042530">
    <property type="entry name" value="EME1/EME2_C"/>
</dbReference>
<evidence type="ECO:0000256" key="1">
    <source>
        <dbReference type="SAM" id="MobiDB-lite"/>
    </source>
</evidence>
<dbReference type="PaxDb" id="6239-F56A6.4"/>
<dbReference type="WormBase" id="F56A6.4a">
    <property type="protein sequence ID" value="CE45820"/>
    <property type="gene ID" value="WBGene00018923"/>
    <property type="gene designation" value="eme-1"/>
</dbReference>
<dbReference type="SMR" id="Q9GZG5"/>
<sequence>MDEAIVVLSDDDDDEDCIMIEETTNVTAGNLEKLYSASFSIVDAVNKDAIPAAAKTWLDEGMLNLDEMIRQNQTSSYSLCSSSQENTDINVVARPEKRKLTDDEKETQKELRENAKRAREAEKERKTLEKDKKKSEMARRREEKEKDKETRKIEREISAATNSKCELYTFCHVGKTVIDTWHGLEAELSVLYVERKIDNQLKIDTSLGTRIEWRRKCVELREDDSGRSERFEYSSTQNLFAVVVPAETLKDVISSNTLSDFIIEQKSGFQNGGRCTMLIVSFGRAEIAKKKKLHNLSLQIYEQHRAQIVQIETIAELALFTAQYLRSLARQEKKKLDAGSDGGGGGGAGGAGGHKLQYQGDKGIVIGSRSEIVTDWWSKMLTTIDRLSDAQRRAILELIPDPIAAIDKYSKMDYSLAIQEIGELVAENGRRVGPSMAHRILTMLTDETGNSVVE</sequence>
<organism evidence="2 3">
    <name type="scientific">Caenorhabditis elegans</name>
    <dbReference type="NCBI Taxonomy" id="6239"/>
    <lineage>
        <taxon>Eukaryota</taxon>
        <taxon>Metazoa</taxon>
        <taxon>Ecdysozoa</taxon>
        <taxon>Nematoda</taxon>
        <taxon>Chromadorea</taxon>
        <taxon>Rhabditida</taxon>
        <taxon>Rhabditina</taxon>
        <taxon>Rhabditomorpha</taxon>
        <taxon>Rhabditoidea</taxon>
        <taxon>Rhabditidae</taxon>
        <taxon>Peloderinae</taxon>
        <taxon>Caenorhabditis</taxon>
    </lineage>
</organism>
<evidence type="ECO:0000313" key="3">
    <source>
        <dbReference type="Proteomes" id="UP000001940"/>
    </source>
</evidence>
<dbReference type="RefSeq" id="NP_490757.3">
    <property type="nucleotide sequence ID" value="NM_058356.4"/>
</dbReference>
<dbReference type="Gene3D" id="1.10.150.670">
    <property type="entry name" value="Crossover junction endonuclease EME1, DNA-binding domain"/>
    <property type="match status" value="1"/>
</dbReference>
<dbReference type="IntAct" id="Q9GZG5">
    <property type="interactions" value="1"/>
</dbReference>
<evidence type="ECO:0000313" key="4">
    <source>
        <dbReference type="WormBase" id="F56A6.4a"/>
    </source>
</evidence>
<dbReference type="CTD" id="171652"/>
<dbReference type="FunCoup" id="Q9GZG5">
    <property type="interactions" value="21"/>
</dbReference>
<dbReference type="EMBL" id="BX284601">
    <property type="protein sequence ID" value="CCD71918.1"/>
    <property type="molecule type" value="Genomic_DNA"/>
</dbReference>
<dbReference type="OMA" id="SDWWMKM"/>
<name>Q9GZG5_CAEEL</name>
<dbReference type="STRING" id="6239.F56A6.4a.1"/>
<evidence type="ECO:0000313" key="2">
    <source>
        <dbReference type="EMBL" id="CCD71918.1"/>
    </source>
</evidence>
<dbReference type="GO" id="GO:0048257">
    <property type="term" value="F:3'-flap endonuclease activity"/>
    <property type="evidence" value="ECO:0000318"/>
    <property type="project" value="GO_Central"/>
</dbReference>
<keyword evidence="3" id="KW-1185">Reference proteome</keyword>
<feature type="compositionally biased region" description="Basic and acidic residues" evidence="1">
    <location>
        <begin position="94"/>
        <end position="152"/>
    </location>
</feature>
<dbReference type="GeneID" id="171652"/>
<gene>
    <name evidence="2 4" type="primary">eme-1</name>
    <name evidence="2" type="ORF">CELE_F56A6.4</name>
    <name evidence="4" type="ORF">F56A6.4</name>
</gene>
<dbReference type="GO" id="GO:0048476">
    <property type="term" value="C:Holliday junction resolvase complex"/>
    <property type="evidence" value="ECO:0000318"/>
    <property type="project" value="GO_Central"/>
</dbReference>
<dbReference type="AGR" id="WB:WBGene00018923"/>
<proteinExistence type="predicted"/>
<dbReference type="AlphaFoldDB" id="Q9GZG5"/>
<dbReference type="GO" id="GO:0005634">
    <property type="term" value="C:nucleus"/>
    <property type="evidence" value="ECO:0000318"/>
    <property type="project" value="GO_Central"/>
</dbReference>
<dbReference type="Bgee" id="WBGene00018923">
    <property type="expression patterns" value="Expressed in germ line (C elegans) and 4 other cell types or tissues"/>
</dbReference>
<dbReference type="GO" id="GO:0000727">
    <property type="term" value="P:double-strand break repair via break-induced replication"/>
    <property type="evidence" value="ECO:0000318"/>
    <property type="project" value="GO_Central"/>
</dbReference>
<accession>Q9GZG5</accession>
<feature type="region of interest" description="Disordered" evidence="1">
    <location>
        <begin position="93"/>
        <end position="152"/>
    </location>
</feature>
<dbReference type="UCSC" id="F56A6.4">
    <property type="organism name" value="c. elegans"/>
</dbReference>
<dbReference type="ExpressionAtlas" id="Q9GZG5">
    <property type="expression patterns" value="baseline"/>
</dbReference>
<dbReference type="eggNOG" id="ENOG502S559">
    <property type="taxonomic scope" value="Eukaryota"/>
</dbReference>
<dbReference type="Proteomes" id="UP000001940">
    <property type="component" value="Chromosome I"/>
</dbReference>
<protein>
    <submittedName>
        <fullName evidence="2">ERCC4 domain-containing protein</fullName>
    </submittedName>
</protein>
<dbReference type="OrthoDB" id="343092at2759"/>
<reference evidence="2 3" key="1">
    <citation type="journal article" date="1998" name="Science">
        <title>Genome sequence of the nematode C. elegans: a platform for investigating biology.</title>
        <authorList>
            <consortium name="The C. elegans sequencing consortium"/>
            <person name="Sulson J.E."/>
            <person name="Waterston R."/>
        </authorList>
    </citation>
    <scope>NUCLEOTIDE SEQUENCE [LARGE SCALE GENOMIC DNA]</scope>
    <source>
        <strain evidence="2 3">Bristol N2</strain>
    </source>
</reference>
<dbReference type="InParanoid" id="Q9GZG5"/>
<dbReference type="GO" id="GO:0031573">
    <property type="term" value="P:mitotic intra-S DNA damage checkpoint signaling"/>
    <property type="evidence" value="ECO:0000318"/>
    <property type="project" value="GO_Central"/>
</dbReference>
<dbReference type="GO" id="GO:0000712">
    <property type="term" value="P:resolution of meiotic recombination intermediates"/>
    <property type="evidence" value="ECO:0000318"/>
    <property type="project" value="GO_Central"/>
</dbReference>